<proteinExistence type="predicted"/>
<accession>A0AAN8ELL1</accession>
<gene>
    <name evidence="4" type="ORF">OHC33_002015</name>
</gene>
<feature type="region of interest" description="Disordered" evidence="1">
    <location>
        <begin position="63"/>
        <end position="132"/>
    </location>
</feature>
<dbReference type="InterPro" id="IPR035940">
    <property type="entry name" value="CAP_sf"/>
</dbReference>
<evidence type="ECO:0000313" key="5">
    <source>
        <dbReference type="Proteomes" id="UP001316803"/>
    </source>
</evidence>
<name>A0AAN8ELL1_9EURO</name>
<dbReference type="EMBL" id="JAKLMC020000004">
    <property type="protein sequence ID" value="KAK5956530.1"/>
    <property type="molecule type" value="Genomic_DNA"/>
</dbReference>
<keyword evidence="5" id="KW-1185">Reference proteome</keyword>
<feature type="compositionally biased region" description="Low complexity" evidence="1">
    <location>
        <begin position="89"/>
        <end position="104"/>
    </location>
</feature>
<dbReference type="Pfam" id="PF00188">
    <property type="entry name" value="CAP"/>
    <property type="match status" value="1"/>
</dbReference>
<feature type="compositionally biased region" description="Pro residues" evidence="1">
    <location>
        <begin position="75"/>
        <end position="88"/>
    </location>
</feature>
<protein>
    <recommendedName>
        <fullName evidence="3">SCP domain-containing protein</fullName>
    </recommendedName>
</protein>
<evidence type="ECO:0000259" key="3">
    <source>
        <dbReference type="Pfam" id="PF00188"/>
    </source>
</evidence>
<evidence type="ECO:0000256" key="2">
    <source>
        <dbReference type="SAM" id="SignalP"/>
    </source>
</evidence>
<evidence type="ECO:0000256" key="1">
    <source>
        <dbReference type="SAM" id="MobiDB-lite"/>
    </source>
</evidence>
<dbReference type="InterPro" id="IPR014044">
    <property type="entry name" value="CAP_dom"/>
</dbReference>
<comment type="caution">
    <text evidence="4">The sequence shown here is derived from an EMBL/GenBank/DDBJ whole genome shotgun (WGS) entry which is preliminary data.</text>
</comment>
<keyword evidence="2" id="KW-0732">Signal</keyword>
<reference evidence="4 5" key="1">
    <citation type="submission" date="2022-12" db="EMBL/GenBank/DDBJ databases">
        <title>Genomic features and morphological characterization of a novel Knufia sp. strain isolated from spacecraft assembly facility.</title>
        <authorList>
            <person name="Teixeira M."/>
            <person name="Chander A.M."/>
            <person name="Stajich J.E."/>
            <person name="Venkateswaran K."/>
        </authorList>
    </citation>
    <scope>NUCLEOTIDE SEQUENCE [LARGE SCALE GENOMIC DNA]</scope>
    <source>
        <strain evidence="4 5">FJI-L2-BK-P2</strain>
    </source>
</reference>
<dbReference type="AlphaFoldDB" id="A0AAN8ELL1"/>
<organism evidence="4 5">
    <name type="scientific">Knufia fluminis</name>
    <dbReference type="NCBI Taxonomy" id="191047"/>
    <lineage>
        <taxon>Eukaryota</taxon>
        <taxon>Fungi</taxon>
        <taxon>Dikarya</taxon>
        <taxon>Ascomycota</taxon>
        <taxon>Pezizomycotina</taxon>
        <taxon>Eurotiomycetes</taxon>
        <taxon>Chaetothyriomycetidae</taxon>
        <taxon>Chaetothyriales</taxon>
        <taxon>Trichomeriaceae</taxon>
        <taxon>Knufia</taxon>
    </lineage>
</organism>
<feature type="signal peptide" evidence="2">
    <location>
        <begin position="1"/>
        <end position="18"/>
    </location>
</feature>
<dbReference type="Gene3D" id="3.40.33.10">
    <property type="entry name" value="CAP"/>
    <property type="match status" value="1"/>
</dbReference>
<sequence>MYTIKTISLLALAGSALAAPQRNWGNWRGNNGGDKPVATQTDVAVVTAYTTVTYGGNFGGYQPTATAAPEKPEAPEVPAPSAPAPSAPAAPASSWTGWSSSAVPEQPKPSAPASSEAPAPAPSAPSTGGGYMDVVSQWRSKMGLSALTEDSTLAANAAKTARDGNGEMKHELNPGSMAQVLAPGSPDEFEKVYVGGWLCEVPSAQGLDGICDTMSAGWNYAGQTGHADILSSGSYTKIGCGCETGIWACDLA</sequence>
<evidence type="ECO:0000313" key="4">
    <source>
        <dbReference type="EMBL" id="KAK5956530.1"/>
    </source>
</evidence>
<feature type="domain" description="SCP" evidence="3">
    <location>
        <begin position="133"/>
        <end position="244"/>
    </location>
</feature>
<feature type="chain" id="PRO_5042814407" description="SCP domain-containing protein" evidence="2">
    <location>
        <begin position="19"/>
        <end position="252"/>
    </location>
</feature>
<dbReference type="SUPFAM" id="SSF55797">
    <property type="entry name" value="PR-1-like"/>
    <property type="match status" value="1"/>
</dbReference>
<dbReference type="Proteomes" id="UP001316803">
    <property type="component" value="Unassembled WGS sequence"/>
</dbReference>